<keyword evidence="2" id="KW-0479">Metal-binding</keyword>
<proteinExistence type="predicted"/>
<evidence type="ECO:0000256" key="2">
    <source>
        <dbReference type="ARBA" id="ARBA00022723"/>
    </source>
</evidence>
<feature type="domain" description="Glutathionylspermidine synthase pre-ATP-grasp-like" evidence="6">
    <location>
        <begin position="12"/>
        <end position="386"/>
    </location>
</feature>
<evidence type="ECO:0000259" key="6">
    <source>
        <dbReference type="Pfam" id="PF03738"/>
    </source>
</evidence>
<sequence length="390" mass="42994">MRRIAIGERPDWRATAEANGFTFHTLDGAPYWDESHAYAFSLAEIEEDIEGPSAEIHALCLAFAEKAVEDETILTSLQIPETVWDAVRASWRRRDSSLYGRLDFAYGGAGAGLAKLLEYNADTPTALYETGVFQWLWFEELLASGRLPAGSDQFNSVHERLIERLRGLPGERALALTAFSEAPEDHGTVAYLQDCAEQAGLAARFLDIGDIGLDAEGGFVDRAREPIHTLFKLYPWEWAFADAFGTAIGRTATRFLEPPWKALLSNKGLLPHLYDMEPGHPNLLPAYFESDPKKAQLGRSFVKKPIYSREGANVLIVRDGAVLAHDHGPYGAEGYVRQALAELPDFDGRRPLVGSWIVGDAPAGLCIREAAGPITTDRALFVPHFIQPDA</sequence>
<dbReference type="Pfam" id="PF03738">
    <property type="entry name" value="GSP_synth"/>
    <property type="match status" value="1"/>
</dbReference>
<accession>A0ABQ4S0G7</accession>
<dbReference type="SUPFAM" id="SSF56059">
    <property type="entry name" value="Glutathione synthetase ATP-binding domain-like"/>
    <property type="match status" value="1"/>
</dbReference>
<dbReference type="Gene3D" id="3.30.1490.330">
    <property type="match status" value="1"/>
</dbReference>
<dbReference type="SUPFAM" id="SSF52440">
    <property type="entry name" value="PreATP-grasp domain"/>
    <property type="match status" value="1"/>
</dbReference>
<dbReference type="InterPro" id="IPR016185">
    <property type="entry name" value="PreATP-grasp_dom_sf"/>
</dbReference>
<evidence type="ECO:0000256" key="1">
    <source>
        <dbReference type="ARBA" id="ARBA00022598"/>
    </source>
</evidence>
<dbReference type="Proteomes" id="UP001055125">
    <property type="component" value="Unassembled WGS sequence"/>
</dbReference>
<evidence type="ECO:0000256" key="3">
    <source>
        <dbReference type="ARBA" id="ARBA00022741"/>
    </source>
</evidence>
<name>A0ABQ4S0G7_9HYPH</name>
<dbReference type="RefSeq" id="WP_238245676.1">
    <property type="nucleotide sequence ID" value="NZ_BPQP01000064.1"/>
</dbReference>
<reference evidence="7" key="1">
    <citation type="journal article" date="2021" name="Front. Microbiol.">
        <title>Comprehensive Comparative Genomics and Phenotyping of Methylobacterium Species.</title>
        <authorList>
            <person name="Alessa O."/>
            <person name="Ogura Y."/>
            <person name="Fujitani Y."/>
            <person name="Takami H."/>
            <person name="Hayashi T."/>
            <person name="Sahin N."/>
            <person name="Tani A."/>
        </authorList>
    </citation>
    <scope>NUCLEOTIDE SEQUENCE</scope>
    <source>
        <strain evidence="7">DSM 19015</strain>
    </source>
</reference>
<dbReference type="EMBL" id="BPQP01000064">
    <property type="protein sequence ID" value="GJD96579.1"/>
    <property type="molecule type" value="Genomic_DNA"/>
</dbReference>
<evidence type="ECO:0000256" key="5">
    <source>
        <dbReference type="ARBA" id="ARBA00022842"/>
    </source>
</evidence>
<keyword evidence="3" id="KW-0547">Nucleotide-binding</keyword>
<keyword evidence="8" id="KW-1185">Reference proteome</keyword>
<evidence type="ECO:0000256" key="4">
    <source>
        <dbReference type="ARBA" id="ARBA00022840"/>
    </source>
</evidence>
<evidence type="ECO:0000313" key="8">
    <source>
        <dbReference type="Proteomes" id="UP001055125"/>
    </source>
</evidence>
<dbReference type="InterPro" id="IPR005494">
    <property type="entry name" value="GSPS_pre-ATP-grasp-like_dom"/>
</dbReference>
<keyword evidence="1 7" id="KW-0436">Ligase</keyword>
<organism evidence="7 8">
    <name type="scientific">Methylobacterium iners</name>
    <dbReference type="NCBI Taxonomy" id="418707"/>
    <lineage>
        <taxon>Bacteria</taxon>
        <taxon>Pseudomonadati</taxon>
        <taxon>Pseudomonadota</taxon>
        <taxon>Alphaproteobacteria</taxon>
        <taxon>Hyphomicrobiales</taxon>
        <taxon>Methylobacteriaceae</taxon>
        <taxon>Methylobacterium</taxon>
    </lineage>
</organism>
<reference evidence="7" key="2">
    <citation type="submission" date="2021-08" db="EMBL/GenBank/DDBJ databases">
        <authorList>
            <person name="Tani A."/>
            <person name="Ola A."/>
            <person name="Ogura Y."/>
            <person name="Katsura K."/>
            <person name="Hayashi T."/>
        </authorList>
    </citation>
    <scope>NUCLEOTIDE SEQUENCE</scope>
    <source>
        <strain evidence="7">DSM 19015</strain>
    </source>
</reference>
<gene>
    <name evidence="7" type="primary">ygiC</name>
    <name evidence="7" type="ORF">OCOJLMKI_3802</name>
</gene>
<dbReference type="GO" id="GO:0016874">
    <property type="term" value="F:ligase activity"/>
    <property type="evidence" value="ECO:0007669"/>
    <property type="project" value="UniProtKB-KW"/>
</dbReference>
<comment type="caution">
    <text evidence="7">The sequence shown here is derived from an EMBL/GenBank/DDBJ whole genome shotgun (WGS) entry which is preliminary data.</text>
</comment>
<evidence type="ECO:0000313" key="7">
    <source>
        <dbReference type="EMBL" id="GJD96579.1"/>
    </source>
</evidence>
<protein>
    <submittedName>
        <fullName evidence="7">Acid--amine ligase YgiC</fullName>
    </submittedName>
</protein>
<keyword evidence="5" id="KW-0460">Magnesium</keyword>
<keyword evidence="4" id="KW-0067">ATP-binding</keyword>